<accession>A0A5B7IR73</accession>
<gene>
    <name evidence="2" type="ORF">E2C01_079665</name>
</gene>
<keyword evidence="3" id="KW-1185">Reference proteome</keyword>
<evidence type="ECO:0000313" key="3">
    <source>
        <dbReference type="Proteomes" id="UP000324222"/>
    </source>
</evidence>
<dbReference type="AlphaFoldDB" id="A0A5B7IR73"/>
<evidence type="ECO:0000313" key="2">
    <source>
        <dbReference type="EMBL" id="MPC84913.1"/>
    </source>
</evidence>
<feature type="compositionally biased region" description="Basic and acidic residues" evidence="1">
    <location>
        <begin position="15"/>
        <end position="25"/>
    </location>
</feature>
<comment type="caution">
    <text evidence="2">The sequence shown here is derived from an EMBL/GenBank/DDBJ whole genome shotgun (WGS) entry which is preliminary data.</text>
</comment>
<dbReference type="EMBL" id="VSRR010066790">
    <property type="protein sequence ID" value="MPC84913.1"/>
    <property type="molecule type" value="Genomic_DNA"/>
</dbReference>
<proteinExistence type="predicted"/>
<name>A0A5B7IR73_PORTR</name>
<dbReference type="Proteomes" id="UP000324222">
    <property type="component" value="Unassembled WGS sequence"/>
</dbReference>
<protein>
    <submittedName>
        <fullName evidence="2">Uncharacterized protein</fullName>
    </submittedName>
</protein>
<feature type="region of interest" description="Disordered" evidence="1">
    <location>
        <begin position="1"/>
        <end position="25"/>
    </location>
</feature>
<reference evidence="2 3" key="1">
    <citation type="submission" date="2019-05" db="EMBL/GenBank/DDBJ databases">
        <title>Another draft genome of Portunus trituberculatus and its Hox gene families provides insights of decapod evolution.</title>
        <authorList>
            <person name="Jeong J.-H."/>
            <person name="Song I."/>
            <person name="Kim S."/>
            <person name="Choi T."/>
            <person name="Kim D."/>
            <person name="Ryu S."/>
            <person name="Kim W."/>
        </authorList>
    </citation>
    <scope>NUCLEOTIDE SEQUENCE [LARGE SCALE GENOMIC DNA]</scope>
    <source>
        <tissue evidence="2">Muscle</tissue>
    </source>
</reference>
<sequence length="43" mass="5218">MDARKEKQQTPTRDPILDNRETSREKKFVPDKLVLGRLYKYPR</sequence>
<organism evidence="2 3">
    <name type="scientific">Portunus trituberculatus</name>
    <name type="common">Swimming crab</name>
    <name type="synonym">Neptunus trituberculatus</name>
    <dbReference type="NCBI Taxonomy" id="210409"/>
    <lineage>
        <taxon>Eukaryota</taxon>
        <taxon>Metazoa</taxon>
        <taxon>Ecdysozoa</taxon>
        <taxon>Arthropoda</taxon>
        <taxon>Crustacea</taxon>
        <taxon>Multicrustacea</taxon>
        <taxon>Malacostraca</taxon>
        <taxon>Eumalacostraca</taxon>
        <taxon>Eucarida</taxon>
        <taxon>Decapoda</taxon>
        <taxon>Pleocyemata</taxon>
        <taxon>Brachyura</taxon>
        <taxon>Eubrachyura</taxon>
        <taxon>Portunoidea</taxon>
        <taxon>Portunidae</taxon>
        <taxon>Portuninae</taxon>
        <taxon>Portunus</taxon>
    </lineage>
</organism>
<evidence type="ECO:0000256" key="1">
    <source>
        <dbReference type="SAM" id="MobiDB-lite"/>
    </source>
</evidence>